<comment type="caution">
    <text evidence="3">The sequence shown here is derived from an EMBL/GenBank/DDBJ whole genome shotgun (WGS) entry which is preliminary data.</text>
</comment>
<proteinExistence type="predicted"/>
<dbReference type="AlphaFoldDB" id="A0ABD6D212"/>
<organism evidence="3 4">
    <name type="scientific">Haloplanus ruber</name>
    <dbReference type="NCBI Taxonomy" id="869892"/>
    <lineage>
        <taxon>Archaea</taxon>
        <taxon>Methanobacteriati</taxon>
        <taxon>Methanobacteriota</taxon>
        <taxon>Stenosarchaea group</taxon>
        <taxon>Halobacteria</taxon>
        <taxon>Halobacteriales</taxon>
        <taxon>Haloferacaceae</taxon>
        <taxon>Haloplanus</taxon>
    </lineage>
</organism>
<name>A0ABD6D212_9EURY</name>
<dbReference type="EMBL" id="JBHUDL010000011">
    <property type="protein sequence ID" value="MFD1635261.1"/>
    <property type="molecule type" value="Genomic_DNA"/>
</dbReference>
<keyword evidence="1" id="KW-0175">Coiled coil</keyword>
<accession>A0ABD6D212</accession>
<keyword evidence="4" id="KW-1185">Reference proteome</keyword>
<protein>
    <recommendedName>
        <fullName evidence="5">HTH HARE-type domain-containing protein</fullName>
    </recommendedName>
</protein>
<dbReference type="RefSeq" id="WP_256406507.1">
    <property type="nucleotide sequence ID" value="NZ_CP187153.1"/>
</dbReference>
<reference evidence="3 4" key="1">
    <citation type="journal article" date="2019" name="Int. J. Syst. Evol. Microbiol.">
        <title>The Global Catalogue of Microorganisms (GCM) 10K type strain sequencing project: providing services to taxonomists for standard genome sequencing and annotation.</title>
        <authorList>
            <consortium name="The Broad Institute Genomics Platform"/>
            <consortium name="The Broad Institute Genome Sequencing Center for Infectious Disease"/>
            <person name="Wu L."/>
            <person name="Ma J."/>
        </authorList>
    </citation>
    <scope>NUCLEOTIDE SEQUENCE [LARGE SCALE GENOMIC DNA]</scope>
    <source>
        <strain evidence="3 4">CGMCC 1.10594</strain>
    </source>
</reference>
<sequence length="167" mass="19022">MHHRETLKQNPPIGIGQISSDIEFSGQSIDSPEEFFGLISEMEDRIDELEHEVADLRTVIDESEEKADENPREDEFAALDRWLQENGPQSDDAQEILLTAAQILNSEGPLKTSELKDRLTERYPEASTYASIDTLWASTVERLYEVTPGFEKPGYGAYNFDITRVRK</sequence>
<evidence type="ECO:0000256" key="1">
    <source>
        <dbReference type="SAM" id="Coils"/>
    </source>
</evidence>
<evidence type="ECO:0000256" key="2">
    <source>
        <dbReference type="SAM" id="MobiDB-lite"/>
    </source>
</evidence>
<evidence type="ECO:0000313" key="4">
    <source>
        <dbReference type="Proteomes" id="UP001597075"/>
    </source>
</evidence>
<evidence type="ECO:0000313" key="3">
    <source>
        <dbReference type="EMBL" id="MFD1635261.1"/>
    </source>
</evidence>
<feature type="coiled-coil region" evidence="1">
    <location>
        <begin position="39"/>
        <end position="66"/>
    </location>
</feature>
<feature type="region of interest" description="Disordered" evidence="2">
    <location>
        <begin position="1"/>
        <end position="23"/>
    </location>
</feature>
<evidence type="ECO:0008006" key="5">
    <source>
        <dbReference type="Google" id="ProtNLM"/>
    </source>
</evidence>
<gene>
    <name evidence="3" type="ORF">ACFSBJ_16170</name>
</gene>
<dbReference type="Proteomes" id="UP001597075">
    <property type="component" value="Unassembled WGS sequence"/>
</dbReference>